<keyword evidence="4" id="KW-1185">Reference proteome</keyword>
<keyword evidence="1" id="KW-0732">Signal</keyword>
<organism evidence="3 4">
    <name type="scientific">Rubritalea tangerina</name>
    <dbReference type="NCBI Taxonomy" id="430798"/>
    <lineage>
        <taxon>Bacteria</taxon>
        <taxon>Pseudomonadati</taxon>
        <taxon>Verrucomicrobiota</taxon>
        <taxon>Verrucomicrobiia</taxon>
        <taxon>Verrucomicrobiales</taxon>
        <taxon>Rubritaleaceae</taxon>
        <taxon>Rubritalea</taxon>
    </lineage>
</organism>
<protein>
    <submittedName>
        <fullName evidence="3">PEP-CTERM sorting domain-containing protein</fullName>
    </submittedName>
</protein>
<name>A0ABW4ZE86_9BACT</name>
<dbReference type="Pfam" id="PF07589">
    <property type="entry name" value="PEP-CTERM"/>
    <property type="match status" value="1"/>
</dbReference>
<sequence>MMNPKITLTLALVASMGASHAATITWGSATDVATGAGKSDDVSLVGSFHHAINGSLTAPAANVTVNGVTFTGAEDRNANDDLWNAGDTDNSDADDAAYNTLLSSAYVDDPTDGTITVTLGDGSLLGGAALVSGQQYAIQIWWVDDRTVSGLDARSMVYSDGGGSSVSLNDQYAIGTFTADGSTQTLVATTDGSYSRAHITALQVRNVTAASVPEPSSVVLLGVGGIALVLRRKK</sequence>
<dbReference type="NCBIfam" id="TIGR02595">
    <property type="entry name" value="PEP_CTERM"/>
    <property type="match status" value="1"/>
</dbReference>
<feature type="chain" id="PRO_5046282684" evidence="1">
    <location>
        <begin position="22"/>
        <end position="234"/>
    </location>
</feature>
<gene>
    <name evidence="3" type="ORF">ACFSW8_14650</name>
</gene>
<evidence type="ECO:0000313" key="4">
    <source>
        <dbReference type="Proteomes" id="UP001597389"/>
    </source>
</evidence>
<proteinExistence type="predicted"/>
<evidence type="ECO:0000256" key="1">
    <source>
        <dbReference type="SAM" id="SignalP"/>
    </source>
</evidence>
<evidence type="ECO:0000313" key="3">
    <source>
        <dbReference type="EMBL" id="MFD2160142.1"/>
    </source>
</evidence>
<dbReference type="RefSeq" id="WP_377178620.1">
    <property type="nucleotide sequence ID" value="NZ_JBHUJB010000073.1"/>
</dbReference>
<evidence type="ECO:0000259" key="2">
    <source>
        <dbReference type="Pfam" id="PF07589"/>
    </source>
</evidence>
<accession>A0ABW4ZE86</accession>
<reference evidence="4" key="1">
    <citation type="journal article" date="2019" name="Int. J. Syst. Evol. Microbiol.">
        <title>The Global Catalogue of Microorganisms (GCM) 10K type strain sequencing project: providing services to taxonomists for standard genome sequencing and annotation.</title>
        <authorList>
            <consortium name="The Broad Institute Genomics Platform"/>
            <consortium name="The Broad Institute Genome Sequencing Center for Infectious Disease"/>
            <person name="Wu L."/>
            <person name="Ma J."/>
        </authorList>
    </citation>
    <scope>NUCLEOTIDE SEQUENCE [LARGE SCALE GENOMIC DNA]</scope>
    <source>
        <strain evidence="4">CCUG 57942</strain>
    </source>
</reference>
<feature type="signal peptide" evidence="1">
    <location>
        <begin position="1"/>
        <end position="21"/>
    </location>
</feature>
<dbReference type="Proteomes" id="UP001597389">
    <property type="component" value="Unassembled WGS sequence"/>
</dbReference>
<feature type="domain" description="Ice-binding protein C-terminal" evidence="2">
    <location>
        <begin position="211"/>
        <end position="233"/>
    </location>
</feature>
<dbReference type="InterPro" id="IPR013424">
    <property type="entry name" value="Ice-binding_C"/>
</dbReference>
<dbReference type="EMBL" id="JBHUJB010000073">
    <property type="protein sequence ID" value="MFD2160142.1"/>
    <property type="molecule type" value="Genomic_DNA"/>
</dbReference>
<comment type="caution">
    <text evidence="3">The sequence shown here is derived from an EMBL/GenBank/DDBJ whole genome shotgun (WGS) entry which is preliminary data.</text>
</comment>